<dbReference type="AlphaFoldDB" id="A0AAU9WJ17"/>
<evidence type="ECO:0000313" key="2">
    <source>
        <dbReference type="Proteomes" id="UP001159428"/>
    </source>
</evidence>
<name>A0AAU9WJ17_9CNID</name>
<reference evidence="1 2" key="1">
    <citation type="submission" date="2022-05" db="EMBL/GenBank/DDBJ databases">
        <authorList>
            <consortium name="Genoscope - CEA"/>
            <person name="William W."/>
        </authorList>
    </citation>
    <scope>NUCLEOTIDE SEQUENCE [LARGE SCALE GENOMIC DNA]</scope>
</reference>
<keyword evidence="2" id="KW-1185">Reference proteome</keyword>
<comment type="caution">
    <text evidence="1">The sequence shown here is derived from an EMBL/GenBank/DDBJ whole genome shotgun (WGS) entry which is preliminary data.</text>
</comment>
<proteinExistence type="predicted"/>
<accession>A0AAU9WJ17</accession>
<evidence type="ECO:0000313" key="1">
    <source>
        <dbReference type="EMBL" id="CAH3114032.1"/>
    </source>
</evidence>
<organism evidence="1 2">
    <name type="scientific">Pocillopora meandrina</name>
    <dbReference type="NCBI Taxonomy" id="46732"/>
    <lineage>
        <taxon>Eukaryota</taxon>
        <taxon>Metazoa</taxon>
        <taxon>Cnidaria</taxon>
        <taxon>Anthozoa</taxon>
        <taxon>Hexacorallia</taxon>
        <taxon>Scleractinia</taxon>
        <taxon>Astrocoeniina</taxon>
        <taxon>Pocilloporidae</taxon>
        <taxon>Pocillopora</taxon>
    </lineage>
</organism>
<gene>
    <name evidence="1" type="ORF">PMEA_00006009</name>
</gene>
<dbReference type="EMBL" id="CALNXJ010000014">
    <property type="protein sequence ID" value="CAH3114032.1"/>
    <property type="molecule type" value="Genomic_DNA"/>
</dbReference>
<dbReference type="Proteomes" id="UP001159428">
    <property type="component" value="Unassembled WGS sequence"/>
</dbReference>
<protein>
    <submittedName>
        <fullName evidence="1">Uncharacterized protein</fullName>
    </submittedName>
</protein>
<sequence length="81" mass="8830">MRLALPYSRWFWAAARKAASESTSTPNVDQTNWLVNLSSRTHSDAETTLLKKGLNFAATPINIPATEIIAKVETAISLLAS</sequence>